<evidence type="ECO:0000256" key="2">
    <source>
        <dbReference type="ARBA" id="ARBA00022448"/>
    </source>
</evidence>
<dbReference type="Pfam" id="PF00209">
    <property type="entry name" value="SNF"/>
    <property type="match status" value="2"/>
</dbReference>
<evidence type="ECO:0000256" key="1">
    <source>
        <dbReference type="ARBA" id="ARBA00004141"/>
    </source>
</evidence>
<feature type="transmembrane region" description="Helical" evidence="7">
    <location>
        <begin position="185"/>
        <end position="204"/>
    </location>
</feature>
<keyword evidence="5 7" id="KW-0472">Membrane</keyword>
<evidence type="ECO:0000256" key="4">
    <source>
        <dbReference type="ARBA" id="ARBA00022989"/>
    </source>
</evidence>
<dbReference type="Proteomes" id="UP000756132">
    <property type="component" value="Chromosome 1"/>
</dbReference>
<evidence type="ECO:0000256" key="6">
    <source>
        <dbReference type="SAM" id="MobiDB-lite"/>
    </source>
</evidence>
<comment type="subcellular location">
    <subcellularLocation>
        <location evidence="1">Membrane</location>
        <topology evidence="1">Multi-pass membrane protein</topology>
    </subcellularLocation>
</comment>
<reference evidence="8" key="2">
    <citation type="journal article" date="2022" name="Microb. Genom.">
        <title>A chromosome-scale genome assembly of the tomato pathogen Cladosporium fulvum reveals a compartmentalized genome architecture and the presence of a dispensable chromosome.</title>
        <authorList>
            <person name="Zaccaron A.Z."/>
            <person name="Chen L.H."/>
            <person name="Samaras A."/>
            <person name="Stergiopoulos I."/>
        </authorList>
    </citation>
    <scope>NUCLEOTIDE SEQUENCE</scope>
    <source>
        <strain evidence="8">Race5_Kim</strain>
    </source>
</reference>
<dbReference type="GeneID" id="71980067"/>
<keyword evidence="3 7" id="KW-0812">Transmembrane</keyword>
<evidence type="ECO:0000313" key="9">
    <source>
        <dbReference type="Proteomes" id="UP000756132"/>
    </source>
</evidence>
<feature type="compositionally biased region" description="Basic and acidic residues" evidence="6">
    <location>
        <begin position="656"/>
        <end position="671"/>
    </location>
</feature>
<evidence type="ECO:0000256" key="3">
    <source>
        <dbReference type="ARBA" id="ARBA00022692"/>
    </source>
</evidence>
<feature type="transmembrane region" description="Helical" evidence="7">
    <location>
        <begin position="457"/>
        <end position="478"/>
    </location>
</feature>
<feature type="transmembrane region" description="Helical" evidence="7">
    <location>
        <begin position="106"/>
        <end position="130"/>
    </location>
</feature>
<name>A0A9Q8L4K4_PASFU</name>
<feature type="transmembrane region" description="Helical" evidence="7">
    <location>
        <begin position="584"/>
        <end position="609"/>
    </location>
</feature>
<feature type="transmembrane region" description="Helical" evidence="7">
    <location>
        <begin position="550"/>
        <end position="572"/>
    </location>
</feature>
<dbReference type="InterPro" id="IPR037272">
    <property type="entry name" value="SNS_sf"/>
</dbReference>
<accession>A0A9Q8L4K4</accession>
<dbReference type="OMA" id="FNNINHR"/>
<feature type="transmembrane region" description="Helical" evidence="7">
    <location>
        <begin position="31"/>
        <end position="49"/>
    </location>
</feature>
<keyword evidence="9" id="KW-1185">Reference proteome</keyword>
<dbReference type="GO" id="GO:0005886">
    <property type="term" value="C:plasma membrane"/>
    <property type="evidence" value="ECO:0007669"/>
    <property type="project" value="TreeGrafter"/>
</dbReference>
<dbReference type="KEGG" id="ffu:CLAFUR5_00189"/>
<evidence type="ECO:0000256" key="5">
    <source>
        <dbReference type="ARBA" id="ARBA00023136"/>
    </source>
</evidence>
<dbReference type="PANTHER" id="PTHR11616">
    <property type="entry name" value="SODIUM/CHLORIDE DEPENDENT TRANSPORTER"/>
    <property type="match status" value="1"/>
</dbReference>
<dbReference type="GO" id="GO:0035725">
    <property type="term" value="P:sodium ion transmembrane transport"/>
    <property type="evidence" value="ECO:0007669"/>
    <property type="project" value="TreeGrafter"/>
</dbReference>
<dbReference type="EMBL" id="CP090163">
    <property type="protein sequence ID" value="UJO10776.1"/>
    <property type="molecule type" value="Genomic_DNA"/>
</dbReference>
<evidence type="ECO:0000256" key="7">
    <source>
        <dbReference type="SAM" id="Phobius"/>
    </source>
</evidence>
<protein>
    <submittedName>
        <fullName evidence="8">Sodium- and chloride-dependent GABA transporter 1</fullName>
    </submittedName>
</protein>
<feature type="transmembrane region" description="Helical" evidence="7">
    <location>
        <begin position="61"/>
        <end position="86"/>
    </location>
</feature>
<feature type="transmembrane region" description="Helical" evidence="7">
    <location>
        <begin position="349"/>
        <end position="370"/>
    </location>
</feature>
<feature type="transmembrane region" description="Helical" evidence="7">
    <location>
        <begin position="293"/>
        <end position="320"/>
    </location>
</feature>
<dbReference type="CDD" id="cd11554">
    <property type="entry name" value="SLC6sbd_u2"/>
    <property type="match status" value="1"/>
</dbReference>
<feature type="transmembrane region" description="Helical" evidence="7">
    <location>
        <begin position="484"/>
        <end position="502"/>
    </location>
</feature>
<feature type="region of interest" description="Disordered" evidence="6">
    <location>
        <begin position="618"/>
        <end position="671"/>
    </location>
</feature>
<dbReference type="SUPFAM" id="SSF161070">
    <property type="entry name" value="SNF-like"/>
    <property type="match status" value="1"/>
</dbReference>
<dbReference type="RefSeq" id="XP_047755142.1">
    <property type="nucleotide sequence ID" value="XM_047899337.1"/>
</dbReference>
<dbReference type="PRINTS" id="PR00176">
    <property type="entry name" value="NANEUSMPORT"/>
</dbReference>
<feature type="transmembrane region" description="Helical" evidence="7">
    <location>
        <begin position="256"/>
        <end position="281"/>
    </location>
</feature>
<evidence type="ECO:0000313" key="8">
    <source>
        <dbReference type="EMBL" id="UJO10776.1"/>
    </source>
</evidence>
<gene>
    <name evidence="8" type="ORF">CLAFUR5_00189</name>
</gene>
<sequence>MNLLRKAGSFFAPEAKKSEDSRDQWPSRASFVLASMGGCAGMGNLLRYPSVVFNNYGLQRFIPYLMAILIIAIPVLILEIAIGVAYRGGSVVAYNAMYYRFKGTGLGLLFIGFFIGHYFVIILAWIMTYFRYSFRSPLPWEGNGQAFYMDTVVANPQPIVGSLSPDGSTVLGYTEYPAVGLVGETVGWVAFTWFLVWLCIFRGVGLTSRVVYFTMGIPIFITIVLIGRGVSLPSAVDGIRLYFARWRGETLASGQIWQAACGQVFFSTDVGFGYFTSYASYNTNDSNAVMDSIIICCSNALFDTLAAFAVFGAIGFVGLMPESGVRLGTFTVGFLTLPEAVTEMPGAQFWAAILFLCLMVLGFSSSFAMLDAVVTMIMDAQGAVASLKRPAVVTILVVVSFLLGLPYSTQFGYYLLEGIDRWINDVALIFVVWAEIVSATTIYRWKDVTDQVGMSAFVSYNAAYFGGIILGPAIGHAVSPPAGAGVGFGIFIIGTAIAILIAKTPDAKAARFWGNNAHTSRAWYLAFNSGNQLPRDLNVVVGTGKNWTILWFWTLLMRYISAPILAIVYSFAYPSFYQLRYDPLHIAGFTLAHFVLVIIVLGFIVPRWYAVFVPPSRRDEGKERTTANVSSFLLDSAEVQSQEEGRVSSEEESESEEKKADGVGHDEQVVR</sequence>
<reference evidence="8" key="1">
    <citation type="submission" date="2021-12" db="EMBL/GenBank/DDBJ databases">
        <authorList>
            <person name="Zaccaron A."/>
            <person name="Stergiopoulos I."/>
        </authorList>
    </citation>
    <scope>NUCLEOTIDE SEQUENCE</scope>
    <source>
        <strain evidence="8">Race5_Kim</strain>
    </source>
</reference>
<keyword evidence="4 7" id="KW-1133">Transmembrane helix</keyword>
<dbReference type="InterPro" id="IPR000175">
    <property type="entry name" value="Na/ntran_symport"/>
</dbReference>
<proteinExistence type="predicted"/>
<dbReference type="AlphaFoldDB" id="A0A9Q8L4K4"/>
<dbReference type="OrthoDB" id="6581954at2759"/>
<dbReference type="PROSITE" id="PS50267">
    <property type="entry name" value="NA_NEUROTRAN_SYMP_3"/>
    <property type="match status" value="1"/>
</dbReference>
<keyword evidence="2" id="KW-0813">Transport</keyword>
<feature type="transmembrane region" description="Helical" evidence="7">
    <location>
        <begin position="391"/>
        <end position="416"/>
    </location>
</feature>
<feature type="transmembrane region" description="Helical" evidence="7">
    <location>
        <begin position="422"/>
        <end position="445"/>
    </location>
</feature>
<dbReference type="PANTHER" id="PTHR11616:SF240">
    <property type="entry name" value="BLOATED TUBULES, ISOFORM B-RELATED"/>
    <property type="match status" value="1"/>
</dbReference>
<organism evidence="8 9">
    <name type="scientific">Passalora fulva</name>
    <name type="common">Tomato leaf mold</name>
    <name type="synonym">Cladosporium fulvum</name>
    <dbReference type="NCBI Taxonomy" id="5499"/>
    <lineage>
        <taxon>Eukaryota</taxon>
        <taxon>Fungi</taxon>
        <taxon>Dikarya</taxon>
        <taxon>Ascomycota</taxon>
        <taxon>Pezizomycotina</taxon>
        <taxon>Dothideomycetes</taxon>
        <taxon>Dothideomycetidae</taxon>
        <taxon>Mycosphaerellales</taxon>
        <taxon>Mycosphaerellaceae</taxon>
        <taxon>Fulvia</taxon>
    </lineage>
</organism>
<feature type="transmembrane region" description="Helical" evidence="7">
    <location>
        <begin position="211"/>
        <end position="236"/>
    </location>
</feature>